<organism evidence="1 2">
    <name type="scientific">Citrus x changshan-huyou</name>
    <dbReference type="NCBI Taxonomy" id="2935761"/>
    <lineage>
        <taxon>Eukaryota</taxon>
        <taxon>Viridiplantae</taxon>
        <taxon>Streptophyta</taxon>
        <taxon>Embryophyta</taxon>
        <taxon>Tracheophyta</taxon>
        <taxon>Spermatophyta</taxon>
        <taxon>Magnoliopsida</taxon>
        <taxon>eudicotyledons</taxon>
        <taxon>Gunneridae</taxon>
        <taxon>Pentapetalae</taxon>
        <taxon>rosids</taxon>
        <taxon>malvids</taxon>
        <taxon>Sapindales</taxon>
        <taxon>Rutaceae</taxon>
        <taxon>Aurantioideae</taxon>
        <taxon>Citrus</taxon>
    </lineage>
</organism>
<dbReference type="AlphaFoldDB" id="A0AAP0QJD7"/>
<accession>A0AAP0QJD7</accession>
<gene>
    <name evidence="1" type="ORF">WN944_013054</name>
</gene>
<evidence type="ECO:0000313" key="2">
    <source>
        <dbReference type="Proteomes" id="UP001428341"/>
    </source>
</evidence>
<dbReference type="Proteomes" id="UP001428341">
    <property type="component" value="Unassembled WGS sequence"/>
</dbReference>
<proteinExistence type="predicted"/>
<sequence length="124" mass="14293">MARKRCGVDHRSLLSVRFLPNCEPWDPQKLFSQAIELSKTFYGYSDDEKKLFNSSLRSGAPLRAGYSRSWDFMAALHYFPATECENNGIIVSTLCSKMMLEAFELTNMFTQEYGGFLYKDYQAL</sequence>
<comment type="caution">
    <text evidence="1">The sequence shown here is derived from an EMBL/GenBank/DDBJ whole genome shotgun (WGS) entry which is preliminary data.</text>
</comment>
<dbReference type="EMBL" id="JBCGBO010000005">
    <property type="protein sequence ID" value="KAK9197871.1"/>
    <property type="molecule type" value="Genomic_DNA"/>
</dbReference>
<name>A0AAP0QJD7_9ROSI</name>
<evidence type="ECO:0000313" key="1">
    <source>
        <dbReference type="EMBL" id="KAK9197871.1"/>
    </source>
</evidence>
<protein>
    <submittedName>
        <fullName evidence="1">Uncharacterized protein</fullName>
    </submittedName>
</protein>
<keyword evidence="2" id="KW-1185">Reference proteome</keyword>
<reference evidence="1 2" key="1">
    <citation type="submission" date="2024-05" db="EMBL/GenBank/DDBJ databases">
        <title>Haplotype-resolved chromosome-level genome assembly of Huyou (Citrus changshanensis).</title>
        <authorList>
            <person name="Miao C."/>
            <person name="Chen W."/>
            <person name="Wu Y."/>
            <person name="Wang L."/>
            <person name="Zhao S."/>
            <person name="Grierson D."/>
            <person name="Xu C."/>
            <person name="Chen K."/>
        </authorList>
    </citation>
    <scope>NUCLEOTIDE SEQUENCE [LARGE SCALE GENOMIC DNA]</scope>
    <source>
        <strain evidence="1">01-14</strain>
        <tissue evidence="1">Leaf</tissue>
    </source>
</reference>